<dbReference type="InterPro" id="IPR051635">
    <property type="entry name" value="SNAT-like"/>
</dbReference>
<dbReference type="Pfam" id="PF13673">
    <property type="entry name" value="Acetyltransf_10"/>
    <property type="match status" value="1"/>
</dbReference>
<evidence type="ECO:0000256" key="2">
    <source>
        <dbReference type="ARBA" id="ARBA00022658"/>
    </source>
</evidence>
<evidence type="ECO:0000256" key="3">
    <source>
        <dbReference type="ARBA" id="ARBA00022679"/>
    </source>
</evidence>
<name>A0A8H5D882_9AGAR</name>
<evidence type="ECO:0000256" key="6">
    <source>
        <dbReference type="SAM" id="MobiDB-lite"/>
    </source>
</evidence>
<dbReference type="GO" id="GO:0007264">
    <property type="term" value="P:small GTPase-mediated signal transduction"/>
    <property type="evidence" value="ECO:0007669"/>
    <property type="project" value="InterPro"/>
</dbReference>
<evidence type="ECO:0000313" key="8">
    <source>
        <dbReference type="EMBL" id="KAF5354037.1"/>
    </source>
</evidence>
<protein>
    <recommendedName>
        <fullName evidence="7">N-acetyltransferase domain-containing protein</fullName>
    </recommendedName>
</protein>
<proteinExistence type="predicted"/>
<dbReference type="InterPro" id="IPR016181">
    <property type="entry name" value="Acyl_CoA_acyltransferase"/>
</dbReference>
<evidence type="ECO:0000256" key="4">
    <source>
        <dbReference type="ARBA" id="ARBA00022927"/>
    </source>
</evidence>
<reference evidence="8 9" key="1">
    <citation type="journal article" date="2020" name="ISME J.">
        <title>Uncovering the hidden diversity of litter-decomposition mechanisms in mushroom-forming fungi.</title>
        <authorList>
            <person name="Floudas D."/>
            <person name="Bentzer J."/>
            <person name="Ahren D."/>
            <person name="Johansson T."/>
            <person name="Persson P."/>
            <person name="Tunlid A."/>
        </authorList>
    </citation>
    <scope>NUCLEOTIDE SEQUENCE [LARGE SCALE GENOMIC DNA]</scope>
    <source>
        <strain evidence="8 9">CBS 146.42</strain>
    </source>
</reference>
<dbReference type="Gene3D" id="2.170.150.10">
    <property type="entry name" value="Metal Binding Protein, Guanine Nucleotide Exchange Factor, Chain A"/>
    <property type="match status" value="1"/>
</dbReference>
<dbReference type="InterPro" id="IPR011323">
    <property type="entry name" value="Mss4/transl-control_tumour"/>
</dbReference>
<dbReference type="Proteomes" id="UP000559027">
    <property type="component" value="Unassembled WGS sequence"/>
</dbReference>
<dbReference type="PANTHER" id="PTHR10908">
    <property type="entry name" value="SEROTONIN N-ACETYLTRANSFERASE"/>
    <property type="match status" value="1"/>
</dbReference>
<keyword evidence="5" id="KW-0012">Acyltransferase</keyword>
<evidence type="ECO:0000256" key="5">
    <source>
        <dbReference type="ARBA" id="ARBA00023315"/>
    </source>
</evidence>
<evidence type="ECO:0000313" key="9">
    <source>
        <dbReference type="Proteomes" id="UP000559027"/>
    </source>
</evidence>
<keyword evidence="4" id="KW-0653">Protein transport</keyword>
<comment type="caution">
    <text evidence="8">The sequence shown here is derived from an EMBL/GenBank/DDBJ whole genome shotgun (WGS) entry which is preliminary data.</text>
</comment>
<feature type="region of interest" description="Disordered" evidence="6">
    <location>
        <begin position="166"/>
        <end position="196"/>
    </location>
</feature>
<dbReference type="GO" id="GO:0015031">
    <property type="term" value="P:protein transport"/>
    <property type="evidence" value="ECO:0007669"/>
    <property type="project" value="UniProtKB-KW"/>
</dbReference>
<dbReference type="OrthoDB" id="30840at2759"/>
<dbReference type="InterPro" id="IPR007515">
    <property type="entry name" value="Mss4"/>
</dbReference>
<dbReference type="InterPro" id="IPR000182">
    <property type="entry name" value="GNAT_dom"/>
</dbReference>
<keyword evidence="2" id="KW-0344">Guanine-nucleotide releasing factor</keyword>
<keyword evidence="3" id="KW-0808">Transferase</keyword>
<dbReference type="CDD" id="cd04301">
    <property type="entry name" value="NAT_SF"/>
    <property type="match status" value="1"/>
</dbReference>
<evidence type="ECO:0000259" key="7">
    <source>
        <dbReference type="PROSITE" id="PS51186"/>
    </source>
</evidence>
<gene>
    <name evidence="8" type="ORF">D9756_007183</name>
</gene>
<feature type="domain" description="N-acetyltransferase" evidence="7">
    <location>
        <begin position="1"/>
        <end position="160"/>
    </location>
</feature>
<dbReference type="GO" id="GO:0004059">
    <property type="term" value="F:aralkylamine N-acetyltransferase activity"/>
    <property type="evidence" value="ECO:0007669"/>
    <property type="project" value="TreeGrafter"/>
</dbReference>
<dbReference type="Gene3D" id="3.40.630.30">
    <property type="match status" value="1"/>
</dbReference>
<dbReference type="EMBL" id="JAACJO010000009">
    <property type="protein sequence ID" value="KAF5354037.1"/>
    <property type="molecule type" value="Genomic_DNA"/>
</dbReference>
<dbReference type="SUPFAM" id="SSF51316">
    <property type="entry name" value="Mss4-like"/>
    <property type="match status" value="1"/>
</dbReference>
<dbReference type="GO" id="GO:0005737">
    <property type="term" value="C:cytoplasm"/>
    <property type="evidence" value="ECO:0007669"/>
    <property type="project" value="TreeGrafter"/>
</dbReference>
<dbReference type="PROSITE" id="PS51186">
    <property type="entry name" value="GNAT"/>
    <property type="match status" value="1"/>
</dbReference>
<accession>A0A8H5D882</accession>
<dbReference type="PROSITE" id="PS51796">
    <property type="entry name" value="MSS4"/>
    <property type="match status" value="1"/>
</dbReference>
<organism evidence="8 9">
    <name type="scientific">Leucocoprinus leucothites</name>
    <dbReference type="NCBI Taxonomy" id="201217"/>
    <lineage>
        <taxon>Eukaryota</taxon>
        <taxon>Fungi</taxon>
        <taxon>Dikarya</taxon>
        <taxon>Basidiomycota</taxon>
        <taxon>Agaricomycotina</taxon>
        <taxon>Agaricomycetes</taxon>
        <taxon>Agaricomycetidae</taxon>
        <taxon>Agaricales</taxon>
        <taxon>Agaricineae</taxon>
        <taxon>Agaricaceae</taxon>
        <taxon>Leucocoprinus</taxon>
    </lineage>
</organism>
<keyword evidence="9" id="KW-1185">Reference proteome</keyword>
<sequence>MKSLMLLLLNKKAGFPPDEAADLEKLRFRQEEAPDLFLGAFISQDDGKRKIIGFTCSTLSPSETLTHDSMSKHIQGSSTICLHSICVQKSWRNKGIATRLLKEYVSRLRLRAEAGSVPYERVALISHEELIPFYENAGFKNLGKSDVVHGSLPWYELRAELKSATATAGSASQHSDSSTPLPVVENSPGAPQPDQQIPEGLWEALLRSSSSKNHGRLLSSFDSVTSVTIEATPGTPVNKFDLLCPREGCGSVILKEGVGRWVERASEQLEPSEMPPNPLLTPLPPSSQTAQWWLITPSPMAFENIGFSKPVHIQGKA</sequence>
<dbReference type="GO" id="GO:0005085">
    <property type="term" value="F:guanyl-nucleotide exchange factor activity"/>
    <property type="evidence" value="ECO:0007669"/>
    <property type="project" value="UniProtKB-KW"/>
</dbReference>
<feature type="compositionally biased region" description="Polar residues" evidence="6">
    <location>
        <begin position="166"/>
        <end position="180"/>
    </location>
</feature>
<dbReference type="PANTHER" id="PTHR10908:SF0">
    <property type="entry name" value="SEROTONIN N-ACETYLTRANSFERASE"/>
    <property type="match status" value="1"/>
</dbReference>
<dbReference type="SUPFAM" id="SSF55729">
    <property type="entry name" value="Acyl-CoA N-acyltransferases (Nat)"/>
    <property type="match status" value="1"/>
</dbReference>
<dbReference type="InterPro" id="IPR011057">
    <property type="entry name" value="Mss4-like_sf"/>
</dbReference>
<evidence type="ECO:0000256" key="1">
    <source>
        <dbReference type="ARBA" id="ARBA00022448"/>
    </source>
</evidence>
<dbReference type="AlphaFoldDB" id="A0A8H5D882"/>
<keyword evidence="1" id="KW-0813">Transport</keyword>